<comment type="caution">
    <text evidence="2">The sequence shown here is derived from an EMBL/GenBank/DDBJ whole genome shotgun (WGS) entry which is preliminary data.</text>
</comment>
<dbReference type="AlphaFoldDB" id="A0A9P6LSP0"/>
<feature type="region of interest" description="Disordered" evidence="1">
    <location>
        <begin position="344"/>
        <end position="393"/>
    </location>
</feature>
<gene>
    <name evidence="2" type="ORF">BGZ65_004752</name>
</gene>
<accession>A0A9P6LSP0</accession>
<feature type="compositionally biased region" description="Low complexity" evidence="1">
    <location>
        <begin position="51"/>
        <end position="61"/>
    </location>
</feature>
<dbReference type="Proteomes" id="UP000749646">
    <property type="component" value="Unassembled WGS sequence"/>
</dbReference>
<evidence type="ECO:0000313" key="2">
    <source>
        <dbReference type="EMBL" id="KAF9931722.1"/>
    </source>
</evidence>
<evidence type="ECO:0000256" key="1">
    <source>
        <dbReference type="SAM" id="MobiDB-lite"/>
    </source>
</evidence>
<feature type="compositionally biased region" description="Polar residues" evidence="1">
    <location>
        <begin position="374"/>
        <end position="393"/>
    </location>
</feature>
<name>A0A9P6LSP0_9FUNG</name>
<dbReference type="OrthoDB" id="6159439at2759"/>
<protein>
    <submittedName>
        <fullName evidence="2">Uncharacterized protein</fullName>
    </submittedName>
</protein>
<dbReference type="EMBL" id="JAAAHW010010036">
    <property type="protein sequence ID" value="KAF9931722.1"/>
    <property type="molecule type" value="Genomic_DNA"/>
</dbReference>
<feature type="region of interest" description="Disordered" evidence="1">
    <location>
        <begin position="51"/>
        <end position="96"/>
    </location>
</feature>
<feature type="region of interest" description="Disordered" evidence="1">
    <location>
        <begin position="1"/>
        <end position="36"/>
    </location>
</feature>
<feature type="compositionally biased region" description="Acidic residues" evidence="1">
    <location>
        <begin position="344"/>
        <end position="362"/>
    </location>
</feature>
<sequence>MEPKLVTTVSATAQEQRQSFHQRRHRAQQQAQSDYSRSYHLQKHWRILDQQRAAQMAQQQQHQHRQGSRIQRPTASEDPSCGDKIGCSPRKKSQRPSECSNCMVLEVFGSVLPSTAALSAANGKLLCPACLYQQGNGKARPIPPFRVNFLKKIYCRLKRELQEVRFHGWQDAQTLEIEDRMTEKDFRSVFYTGVEEGLVMKESPSGRQTSILATSPPLPVLASGNSSATISDGPIVIKVEDDDETPSKFSDQLSANEVRVFSSESSVDDLFGHQLPMVGYTAVYFGGSDRTRMVPMNPTVSSLNVTFNRVSGSVTFTFRVLVNGLCLQPSVGGPPALHMPEIVEDEESEEDQGMEETAEETAEDHMVGIVVNVESDQGQQEPAITQPSECQQP</sequence>
<proteinExistence type="predicted"/>
<keyword evidence="3" id="KW-1185">Reference proteome</keyword>
<evidence type="ECO:0000313" key="3">
    <source>
        <dbReference type="Proteomes" id="UP000749646"/>
    </source>
</evidence>
<organism evidence="2 3">
    <name type="scientific">Modicella reniformis</name>
    <dbReference type="NCBI Taxonomy" id="1440133"/>
    <lineage>
        <taxon>Eukaryota</taxon>
        <taxon>Fungi</taxon>
        <taxon>Fungi incertae sedis</taxon>
        <taxon>Mucoromycota</taxon>
        <taxon>Mortierellomycotina</taxon>
        <taxon>Mortierellomycetes</taxon>
        <taxon>Mortierellales</taxon>
        <taxon>Mortierellaceae</taxon>
        <taxon>Modicella</taxon>
    </lineage>
</organism>
<reference evidence="2" key="1">
    <citation type="journal article" date="2020" name="Fungal Divers.">
        <title>Resolving the Mortierellaceae phylogeny through synthesis of multi-gene phylogenetics and phylogenomics.</title>
        <authorList>
            <person name="Vandepol N."/>
            <person name="Liber J."/>
            <person name="Desiro A."/>
            <person name="Na H."/>
            <person name="Kennedy M."/>
            <person name="Barry K."/>
            <person name="Grigoriev I.V."/>
            <person name="Miller A.N."/>
            <person name="O'Donnell K."/>
            <person name="Stajich J.E."/>
            <person name="Bonito G."/>
        </authorList>
    </citation>
    <scope>NUCLEOTIDE SEQUENCE</scope>
    <source>
        <strain evidence="2">MES-2147</strain>
    </source>
</reference>